<feature type="domain" description="Peptidase M20 dimerisation" evidence="4">
    <location>
        <begin position="108"/>
        <end position="259"/>
    </location>
</feature>
<dbReference type="GO" id="GO:0046872">
    <property type="term" value="F:metal ion binding"/>
    <property type="evidence" value="ECO:0007669"/>
    <property type="project" value="UniProtKB-KW"/>
</dbReference>
<dbReference type="Pfam" id="PF07687">
    <property type="entry name" value="M20_dimer"/>
    <property type="match status" value="1"/>
</dbReference>
<evidence type="ECO:0000256" key="1">
    <source>
        <dbReference type="ARBA" id="ARBA00022670"/>
    </source>
</evidence>
<evidence type="ECO:0000256" key="2">
    <source>
        <dbReference type="ARBA" id="ARBA00022723"/>
    </source>
</evidence>
<dbReference type="eggNOG" id="COG0624">
    <property type="taxonomic scope" value="Bacteria"/>
</dbReference>
<organism evidence="5 6">
    <name type="scientific">Marinobacterium lacunae</name>
    <dbReference type="NCBI Taxonomy" id="1232683"/>
    <lineage>
        <taxon>Bacteria</taxon>
        <taxon>Pseudomonadati</taxon>
        <taxon>Pseudomonadota</taxon>
        <taxon>Gammaproteobacteria</taxon>
        <taxon>Oceanospirillales</taxon>
        <taxon>Oceanospirillaceae</taxon>
        <taxon>Marinobacterium</taxon>
    </lineage>
</organism>
<keyword evidence="1" id="KW-0645">Protease</keyword>
<protein>
    <submittedName>
        <fullName evidence="5">Acetylornithine deacetylase</fullName>
    </submittedName>
</protein>
<comment type="caution">
    <text evidence="5">The sequence shown here is derived from an EMBL/GenBank/DDBJ whole genome shotgun (WGS) entry which is preliminary data.</text>
</comment>
<dbReference type="PATRIC" id="fig|1232683.4.peg.450"/>
<dbReference type="InterPro" id="IPR011650">
    <property type="entry name" value="Peptidase_M20_dimer"/>
</dbReference>
<sequence length="379" mass="41382">MTEGQEELWPDNLSPWELTPRNGRWYGRGTADNKGQHSINLTALAAVLKARDGKLGYNIKILFEMSEEVGSPGLEETCRLYADELKADLFLASDGPRIRHDLPTIFLGSRGVCQFRLILNTGNGVRHSGNWGGIITNPAIVLSHALATLVSSSGELQADFLKAPALPQHVSMLIRDLPVGGETFDPELNPNWGQPGLTIAERLYGNNTLEIVGLSSGRTDKPVGAIPEKAEAICQLRFVRGTDWKSVETKLREHLDDRGFEAIEIKSEGGYDATRLDPTHPWVGFVEQSAQRSLEQPISVLPNLGGTIPNHCFADVLGLPTVWLPHSYPSCDQHAPGEHLLEEVVSQGLKIATGIFWDLGEPSAHTQLTHSTQSASSKP</sequence>
<dbReference type="GO" id="GO:0008233">
    <property type="term" value="F:peptidase activity"/>
    <property type="evidence" value="ECO:0007669"/>
    <property type="project" value="UniProtKB-KW"/>
</dbReference>
<name>A0A081G3Z4_9GAMM</name>
<dbReference type="Gene3D" id="3.40.630.10">
    <property type="entry name" value="Zn peptidases"/>
    <property type="match status" value="1"/>
</dbReference>
<evidence type="ECO:0000259" key="4">
    <source>
        <dbReference type="Pfam" id="PF07687"/>
    </source>
</evidence>
<gene>
    <name evidence="5" type="ORF">ADIMK_0456</name>
</gene>
<proteinExistence type="predicted"/>
<dbReference type="AlphaFoldDB" id="A0A081G3Z4"/>
<dbReference type="PANTHER" id="PTHR43270:SF12">
    <property type="entry name" value="SUCCINYL-DIAMINOPIMELATE DESUCCINYLASE"/>
    <property type="match status" value="1"/>
</dbReference>
<dbReference type="GO" id="GO:0006508">
    <property type="term" value="P:proteolysis"/>
    <property type="evidence" value="ECO:0007669"/>
    <property type="project" value="UniProtKB-KW"/>
</dbReference>
<reference evidence="5 6" key="1">
    <citation type="submission" date="2014-04" db="EMBL/GenBank/DDBJ databases">
        <title>Marinobacterium kochiensis sp. nov., isolated from sediment sample collected from Kochi backwaters in Kerala, India.</title>
        <authorList>
            <person name="Singh A."/>
            <person name="Pinnaka A.K."/>
        </authorList>
    </citation>
    <scope>NUCLEOTIDE SEQUENCE [LARGE SCALE GENOMIC DNA]</scope>
    <source>
        <strain evidence="5 6">AK27</strain>
    </source>
</reference>
<dbReference type="STRING" id="1232683.ADIMK_0456"/>
<dbReference type="Pfam" id="PF01546">
    <property type="entry name" value="Peptidase_M20"/>
    <property type="match status" value="1"/>
</dbReference>
<dbReference type="PANTHER" id="PTHR43270">
    <property type="entry name" value="BETA-ALA-HIS DIPEPTIDASE"/>
    <property type="match status" value="1"/>
</dbReference>
<dbReference type="InterPro" id="IPR002933">
    <property type="entry name" value="Peptidase_M20"/>
</dbReference>
<evidence type="ECO:0000313" key="6">
    <source>
        <dbReference type="Proteomes" id="UP000028252"/>
    </source>
</evidence>
<dbReference type="SUPFAM" id="SSF53187">
    <property type="entry name" value="Zn-dependent exopeptidases"/>
    <property type="match status" value="1"/>
</dbReference>
<keyword evidence="6" id="KW-1185">Reference proteome</keyword>
<dbReference type="NCBIfam" id="NF005478">
    <property type="entry name" value="PRK07079.1"/>
    <property type="match status" value="1"/>
</dbReference>
<keyword evidence="3" id="KW-0378">Hydrolase</keyword>
<accession>A0A081G3Z4</accession>
<evidence type="ECO:0000256" key="3">
    <source>
        <dbReference type="ARBA" id="ARBA00022801"/>
    </source>
</evidence>
<evidence type="ECO:0000313" key="5">
    <source>
        <dbReference type="EMBL" id="KEA65499.1"/>
    </source>
</evidence>
<dbReference type="Proteomes" id="UP000028252">
    <property type="component" value="Unassembled WGS sequence"/>
</dbReference>
<dbReference type="EMBL" id="JMQN01000011">
    <property type="protein sequence ID" value="KEA65499.1"/>
    <property type="molecule type" value="Genomic_DNA"/>
</dbReference>
<dbReference type="InterPro" id="IPR051458">
    <property type="entry name" value="Cyt/Met_Dipeptidase"/>
</dbReference>
<keyword evidence="2" id="KW-0479">Metal-binding</keyword>
<dbReference type="Gene3D" id="3.30.70.360">
    <property type="match status" value="1"/>
</dbReference>